<dbReference type="Proteomes" id="UP000324800">
    <property type="component" value="Unassembled WGS sequence"/>
</dbReference>
<accession>A0A5J4U0D8</accession>
<reference evidence="2 3" key="1">
    <citation type="submission" date="2019-03" db="EMBL/GenBank/DDBJ databases">
        <title>Single cell metagenomics reveals metabolic interactions within the superorganism composed of flagellate Streblomastix strix and complex community of Bacteroidetes bacteria on its surface.</title>
        <authorList>
            <person name="Treitli S.C."/>
            <person name="Kolisko M."/>
            <person name="Husnik F."/>
            <person name="Keeling P."/>
            <person name="Hampl V."/>
        </authorList>
    </citation>
    <scope>NUCLEOTIDE SEQUENCE [LARGE SCALE GENOMIC DNA]</scope>
    <source>
        <strain evidence="2">ST1C</strain>
    </source>
</reference>
<dbReference type="AlphaFoldDB" id="A0A5J4U0D8"/>
<organism evidence="2 3">
    <name type="scientific">Streblomastix strix</name>
    <dbReference type="NCBI Taxonomy" id="222440"/>
    <lineage>
        <taxon>Eukaryota</taxon>
        <taxon>Metamonada</taxon>
        <taxon>Preaxostyla</taxon>
        <taxon>Oxymonadida</taxon>
        <taxon>Streblomastigidae</taxon>
        <taxon>Streblomastix</taxon>
    </lineage>
</organism>
<name>A0A5J4U0D8_9EUKA</name>
<evidence type="ECO:0000313" key="2">
    <source>
        <dbReference type="EMBL" id="KAA6363904.1"/>
    </source>
</evidence>
<dbReference type="EMBL" id="SNRW01022326">
    <property type="protein sequence ID" value="KAA6363904.1"/>
    <property type="molecule type" value="Genomic_DNA"/>
</dbReference>
<feature type="region of interest" description="Disordered" evidence="1">
    <location>
        <begin position="107"/>
        <end position="130"/>
    </location>
</feature>
<sequence>MIEQIVMKLRRRNGAVLIDVDLVSSLDATAHQLIQSKSTVPSSILKISSYGVYISQEQSSYVFDVIEIESVYPSNGSESISSADVNLNDSGRYVYLKYRTAALTTDSHSDVVNDANDEDEKSDEEIDEDL</sequence>
<comment type="caution">
    <text evidence="2">The sequence shown here is derived from an EMBL/GenBank/DDBJ whole genome shotgun (WGS) entry which is preliminary data.</text>
</comment>
<protein>
    <submittedName>
        <fullName evidence="2">Uncharacterized protein</fullName>
    </submittedName>
</protein>
<gene>
    <name evidence="2" type="ORF">EZS28_040569</name>
</gene>
<proteinExistence type="predicted"/>
<feature type="compositionally biased region" description="Acidic residues" evidence="1">
    <location>
        <begin position="115"/>
        <end position="130"/>
    </location>
</feature>
<evidence type="ECO:0000313" key="3">
    <source>
        <dbReference type="Proteomes" id="UP000324800"/>
    </source>
</evidence>
<evidence type="ECO:0000256" key="1">
    <source>
        <dbReference type="SAM" id="MobiDB-lite"/>
    </source>
</evidence>